<feature type="transmembrane region" description="Helical" evidence="3">
    <location>
        <begin position="242"/>
        <end position="269"/>
    </location>
</feature>
<evidence type="ECO:0000256" key="1">
    <source>
        <dbReference type="ARBA" id="ARBA00004127"/>
    </source>
</evidence>
<feature type="transmembrane region" description="Helical" evidence="3">
    <location>
        <begin position="68"/>
        <end position="90"/>
    </location>
</feature>
<feature type="transmembrane region" description="Helical" evidence="3">
    <location>
        <begin position="451"/>
        <end position="473"/>
    </location>
</feature>
<name>A0A423PR52_9GAMM</name>
<organism evidence="5 6">
    <name type="scientific">Salinisphaera japonica YTM-1</name>
    <dbReference type="NCBI Taxonomy" id="1209778"/>
    <lineage>
        <taxon>Bacteria</taxon>
        <taxon>Pseudomonadati</taxon>
        <taxon>Pseudomonadota</taxon>
        <taxon>Gammaproteobacteria</taxon>
        <taxon>Salinisphaerales</taxon>
        <taxon>Salinisphaeraceae</taxon>
        <taxon>Salinisphaera</taxon>
    </lineage>
</organism>
<feature type="transmembrane region" description="Helical" evidence="3">
    <location>
        <begin position="199"/>
        <end position="221"/>
    </location>
</feature>
<dbReference type="PANTHER" id="PTHR43373">
    <property type="entry name" value="NA(+)/H(+) ANTIPORTER SUBUNIT"/>
    <property type="match status" value="1"/>
</dbReference>
<dbReference type="GO" id="GO:0016020">
    <property type="term" value="C:membrane"/>
    <property type="evidence" value="ECO:0007669"/>
    <property type="project" value="UniProtKB-SubCell"/>
</dbReference>
<evidence type="ECO:0000256" key="3">
    <source>
        <dbReference type="SAM" id="Phobius"/>
    </source>
</evidence>
<protein>
    <submittedName>
        <fullName evidence="5">Cation:proton antiporter</fullName>
    </submittedName>
</protein>
<dbReference type="InterPro" id="IPR001750">
    <property type="entry name" value="ND/Mrp_TM"/>
</dbReference>
<dbReference type="PRINTS" id="PR01434">
    <property type="entry name" value="NADHDHGNASE5"/>
</dbReference>
<feature type="transmembrane region" description="Helical" evidence="3">
    <location>
        <begin position="110"/>
        <end position="139"/>
    </location>
</feature>
<evidence type="ECO:0000256" key="2">
    <source>
        <dbReference type="RuleBase" id="RU000320"/>
    </source>
</evidence>
<dbReference type="PANTHER" id="PTHR43373:SF1">
    <property type="entry name" value="NA(+)_H(+) ANTIPORTER SUBUNIT A"/>
    <property type="match status" value="1"/>
</dbReference>
<dbReference type="OrthoDB" id="9768329at2"/>
<evidence type="ECO:0000313" key="5">
    <source>
        <dbReference type="EMBL" id="ROO28095.1"/>
    </source>
</evidence>
<dbReference type="GO" id="GO:0012505">
    <property type="term" value="C:endomembrane system"/>
    <property type="evidence" value="ECO:0007669"/>
    <property type="project" value="UniProtKB-SubCell"/>
</dbReference>
<evidence type="ECO:0000259" key="4">
    <source>
        <dbReference type="Pfam" id="PF00361"/>
    </source>
</evidence>
<feature type="transmembrane region" description="Helical" evidence="3">
    <location>
        <begin position="281"/>
        <end position="299"/>
    </location>
</feature>
<dbReference type="InterPro" id="IPR050616">
    <property type="entry name" value="CPA3_Na-H_Antiporter_A"/>
</dbReference>
<evidence type="ECO:0000313" key="6">
    <source>
        <dbReference type="Proteomes" id="UP000285310"/>
    </source>
</evidence>
<comment type="subcellular location">
    <subcellularLocation>
        <location evidence="1">Endomembrane system</location>
        <topology evidence="1">Multi-pass membrane protein</topology>
    </subcellularLocation>
    <subcellularLocation>
        <location evidence="2">Membrane</location>
        <topology evidence="2">Multi-pass membrane protein</topology>
    </subcellularLocation>
</comment>
<proteinExistence type="predicted"/>
<reference evidence="5 6" key="1">
    <citation type="submission" date="2013-10" db="EMBL/GenBank/DDBJ databases">
        <title>Salinisphaera japonica YTM-1 Genome Sequencing.</title>
        <authorList>
            <person name="Lai Q."/>
            <person name="Li C."/>
            <person name="Shao Z."/>
        </authorList>
    </citation>
    <scope>NUCLEOTIDE SEQUENCE [LARGE SCALE GENOMIC DNA]</scope>
    <source>
        <strain evidence="5 6">YTM-1</strain>
    </source>
</reference>
<keyword evidence="3" id="KW-0472">Membrane</keyword>
<comment type="caution">
    <text evidence="5">The sequence shown here is derived from an EMBL/GenBank/DDBJ whole genome shotgun (WGS) entry which is preliminary data.</text>
</comment>
<dbReference type="EMBL" id="AYKG01000023">
    <property type="protein sequence ID" value="ROO28095.1"/>
    <property type="molecule type" value="Genomic_DNA"/>
</dbReference>
<feature type="domain" description="NADH:quinone oxidoreductase/Mrp antiporter transmembrane" evidence="4">
    <location>
        <begin position="129"/>
        <end position="422"/>
    </location>
</feature>
<accession>A0A423PR52</accession>
<feature type="transmembrane region" description="Helical" evidence="3">
    <location>
        <begin position="33"/>
        <end position="56"/>
    </location>
</feature>
<feature type="transmembrane region" description="Helical" evidence="3">
    <location>
        <begin position="409"/>
        <end position="430"/>
    </location>
</feature>
<feature type="transmembrane region" description="Helical" evidence="3">
    <location>
        <begin position="306"/>
        <end position="324"/>
    </location>
</feature>
<feature type="transmembrane region" description="Helical" evidence="3">
    <location>
        <begin position="369"/>
        <end position="389"/>
    </location>
</feature>
<sequence length="488" mass="51679">MSPLWLLILVAWPALMAAPIALVGRWPNLRETVSVLTGVALLVGVARFIAPIAAGARPEFSVFSILPGLDLAFALEPFGLIFALIAAALWPLTTLYAAGYMRGNDEPNQTRFFICFALAISAAIGMALSANLLTLFVFYEMMTLVTYPLVTHHGDIESRNGGRVYIGILMTTSIGLFLPAIVITWVIAGNVDFTPGGVFAGTGLGGLAAMGLYGLFIYGVGKAAVMPMHRWLPAAMVAPTPVSALLHAVAVVKAGVFSVLKITVYIFGIDFLHVTGASQPFVWLAAFTLLAASVVAIYCDNLKKRLAYSTIGQLSYIVLGAALASRLGATAGGLHIVTHAFGKITLFFCAGAIYTAVHRKYVSQLNGLGRAMPLTFTAFTIAAISLIGLPPMAGAWSKWYLMSGALDVQTQMVLVVLALSSLLNIVYLLDIPARAFFLPGDDKTPRGFAEAPAACVVPLMITASACVVLFFYARPIIAFIDTAFGSAS</sequence>
<feature type="transmembrane region" description="Helical" evidence="3">
    <location>
        <begin position="164"/>
        <end position="187"/>
    </location>
</feature>
<keyword evidence="2 3" id="KW-0812">Transmembrane</keyword>
<feature type="transmembrane region" description="Helical" evidence="3">
    <location>
        <begin position="336"/>
        <end position="357"/>
    </location>
</feature>
<dbReference type="Proteomes" id="UP000285310">
    <property type="component" value="Unassembled WGS sequence"/>
</dbReference>
<dbReference type="AlphaFoldDB" id="A0A423PR52"/>
<gene>
    <name evidence="5" type="ORF">SAJA_08515</name>
</gene>
<dbReference type="InParanoid" id="A0A423PR52"/>
<keyword evidence="3" id="KW-1133">Transmembrane helix</keyword>
<dbReference type="RefSeq" id="WP_123658207.1">
    <property type="nucleotide sequence ID" value="NZ_AYKG01000023.1"/>
</dbReference>
<dbReference type="Pfam" id="PF00361">
    <property type="entry name" value="Proton_antipo_M"/>
    <property type="match status" value="1"/>
</dbReference>
<keyword evidence="6" id="KW-1185">Reference proteome</keyword>